<dbReference type="PRINTS" id="PR01176">
    <property type="entry name" value="GABABRECEPTR"/>
</dbReference>
<dbReference type="GO" id="GO:0004965">
    <property type="term" value="F:G protein-coupled GABA receptor activity"/>
    <property type="evidence" value="ECO:0007669"/>
    <property type="project" value="InterPro"/>
</dbReference>
<dbReference type="AlphaFoldDB" id="A0A9N8HPT8"/>
<proteinExistence type="predicted"/>
<name>A0A9N8HPT8_9STRA</name>
<feature type="transmembrane region" description="Helical" evidence="10">
    <location>
        <begin position="712"/>
        <end position="738"/>
    </location>
</feature>
<dbReference type="OrthoDB" id="43432at2759"/>
<feature type="coiled-coil region" evidence="9">
    <location>
        <begin position="919"/>
        <end position="953"/>
    </location>
</feature>
<keyword evidence="9" id="KW-0175">Coiled coil</keyword>
<keyword evidence="8" id="KW-0807">Transducer</keyword>
<accession>A0A9N8HPT8</accession>
<keyword evidence="4" id="KW-0297">G-protein coupled receptor</keyword>
<dbReference type="Proteomes" id="UP001153069">
    <property type="component" value="Unassembled WGS sequence"/>
</dbReference>
<dbReference type="InterPro" id="IPR002455">
    <property type="entry name" value="GPCR3_GABA-B"/>
</dbReference>
<feature type="transmembrane region" description="Helical" evidence="10">
    <location>
        <begin position="750"/>
        <end position="772"/>
    </location>
</feature>
<comment type="caution">
    <text evidence="12">The sequence shown here is derived from an EMBL/GenBank/DDBJ whole genome shotgun (WGS) entry which is preliminary data.</text>
</comment>
<feature type="transmembrane region" description="Helical" evidence="10">
    <location>
        <begin position="621"/>
        <end position="641"/>
    </location>
</feature>
<evidence type="ECO:0000256" key="5">
    <source>
        <dbReference type="ARBA" id="ARBA00023136"/>
    </source>
</evidence>
<keyword evidence="3 10" id="KW-1133">Transmembrane helix</keyword>
<feature type="transmembrane region" description="Helical" evidence="10">
    <location>
        <begin position="778"/>
        <end position="800"/>
    </location>
</feature>
<feature type="transmembrane region" description="Helical" evidence="10">
    <location>
        <begin position="547"/>
        <end position="569"/>
    </location>
</feature>
<evidence type="ECO:0000256" key="9">
    <source>
        <dbReference type="SAM" id="Coils"/>
    </source>
</evidence>
<dbReference type="CDD" id="cd15047">
    <property type="entry name" value="7tmC_GABA-B-like"/>
    <property type="match status" value="1"/>
</dbReference>
<dbReference type="InterPro" id="IPR000337">
    <property type="entry name" value="GPCR_3"/>
</dbReference>
<dbReference type="Pfam" id="PF00003">
    <property type="entry name" value="7tm_3"/>
    <property type="match status" value="1"/>
</dbReference>
<reference evidence="12" key="1">
    <citation type="submission" date="2020-06" db="EMBL/GenBank/DDBJ databases">
        <authorList>
            <consortium name="Plant Systems Biology data submission"/>
        </authorList>
    </citation>
    <scope>NUCLEOTIDE SEQUENCE</scope>
    <source>
        <strain evidence="12">D6</strain>
    </source>
</reference>
<feature type="transmembrane region" description="Helical" evidence="10">
    <location>
        <begin position="662"/>
        <end position="683"/>
    </location>
</feature>
<protein>
    <submittedName>
        <fullName evidence="12">Acid type B receptor subunit 2</fullName>
    </submittedName>
</protein>
<evidence type="ECO:0000313" key="12">
    <source>
        <dbReference type="EMBL" id="CAB9520435.1"/>
    </source>
</evidence>
<keyword evidence="13" id="KW-1185">Reference proteome</keyword>
<evidence type="ECO:0000256" key="6">
    <source>
        <dbReference type="ARBA" id="ARBA00023170"/>
    </source>
</evidence>
<feature type="transmembrane region" description="Helical" evidence="10">
    <location>
        <begin position="581"/>
        <end position="601"/>
    </location>
</feature>
<evidence type="ECO:0000313" key="13">
    <source>
        <dbReference type="Proteomes" id="UP001153069"/>
    </source>
</evidence>
<feature type="domain" description="G-protein coupled receptors family 3 profile" evidence="11">
    <location>
        <begin position="616"/>
        <end position="811"/>
    </location>
</feature>
<keyword evidence="6 12" id="KW-0675">Receptor</keyword>
<keyword evidence="2 10" id="KW-0812">Transmembrane</keyword>
<keyword evidence="7" id="KW-0325">Glycoprotein</keyword>
<dbReference type="EMBL" id="CAICTM010001100">
    <property type="protein sequence ID" value="CAB9520435.1"/>
    <property type="molecule type" value="Genomic_DNA"/>
</dbReference>
<dbReference type="GO" id="GO:0038039">
    <property type="term" value="C:G protein-coupled receptor heterodimeric complex"/>
    <property type="evidence" value="ECO:0007669"/>
    <property type="project" value="TreeGrafter"/>
</dbReference>
<dbReference type="SUPFAM" id="SSF53822">
    <property type="entry name" value="Periplasmic binding protein-like I"/>
    <property type="match status" value="1"/>
</dbReference>
<dbReference type="PANTHER" id="PTHR10519:SF20">
    <property type="entry name" value="G-PROTEIN COUPLED RECEPTOR 156-RELATED"/>
    <property type="match status" value="1"/>
</dbReference>
<dbReference type="InterPro" id="IPR017978">
    <property type="entry name" value="GPCR_3_C"/>
</dbReference>
<keyword evidence="5 10" id="KW-0472">Membrane</keyword>
<dbReference type="PANTHER" id="PTHR10519">
    <property type="entry name" value="GABA-B RECEPTOR"/>
    <property type="match status" value="1"/>
</dbReference>
<dbReference type="PRINTS" id="PR00248">
    <property type="entry name" value="GPCRMGR"/>
</dbReference>
<dbReference type="PROSITE" id="PS50259">
    <property type="entry name" value="G_PROTEIN_RECEP_F3_4"/>
    <property type="match status" value="1"/>
</dbReference>
<organism evidence="12 13">
    <name type="scientific">Seminavis robusta</name>
    <dbReference type="NCBI Taxonomy" id="568900"/>
    <lineage>
        <taxon>Eukaryota</taxon>
        <taxon>Sar</taxon>
        <taxon>Stramenopiles</taxon>
        <taxon>Ochrophyta</taxon>
        <taxon>Bacillariophyta</taxon>
        <taxon>Bacillariophyceae</taxon>
        <taxon>Bacillariophycidae</taxon>
        <taxon>Naviculales</taxon>
        <taxon>Naviculaceae</taxon>
        <taxon>Seminavis</taxon>
    </lineage>
</organism>
<gene>
    <name evidence="12" type="ORF">SEMRO_1102_G241520.1</name>
</gene>
<evidence type="ECO:0000256" key="4">
    <source>
        <dbReference type="ARBA" id="ARBA00023040"/>
    </source>
</evidence>
<evidence type="ECO:0000256" key="10">
    <source>
        <dbReference type="SAM" id="Phobius"/>
    </source>
</evidence>
<evidence type="ECO:0000256" key="7">
    <source>
        <dbReference type="ARBA" id="ARBA00023180"/>
    </source>
</evidence>
<dbReference type="InterPro" id="IPR028082">
    <property type="entry name" value="Peripla_BP_I"/>
</dbReference>
<dbReference type="Pfam" id="PF01094">
    <property type="entry name" value="ANF_receptor"/>
    <property type="match status" value="1"/>
</dbReference>
<evidence type="ECO:0000256" key="3">
    <source>
        <dbReference type="ARBA" id="ARBA00022989"/>
    </source>
</evidence>
<evidence type="ECO:0000256" key="8">
    <source>
        <dbReference type="ARBA" id="ARBA00023224"/>
    </source>
</evidence>
<evidence type="ECO:0000256" key="1">
    <source>
        <dbReference type="ARBA" id="ARBA00004141"/>
    </source>
</evidence>
<dbReference type="InterPro" id="IPR001828">
    <property type="entry name" value="ANF_lig-bd_rcpt"/>
</dbReference>
<comment type="subcellular location">
    <subcellularLocation>
        <location evidence="1">Membrane</location>
        <topology evidence="1">Multi-pass membrane protein</topology>
    </subcellularLocation>
</comment>
<evidence type="ECO:0000256" key="2">
    <source>
        <dbReference type="ARBA" id="ARBA00022692"/>
    </source>
</evidence>
<sequence length="958" mass="106229">MSGVLQTLVDNDQLRHLDDANVTRIGNVDVVRRPQEEDEEVALCHIAILSPLSRVRTNQDAEDGTKTTRREIEFEDEIEHIASAMLAMEHWNTGNGIINPELAGIHQKCNIRFTTEIFDTEHSESAGVEEVIDIVSRTPDYNQNDSNNNDNNKPLPCAFFGSTRSSVCIPTAIITGIKGYPQFSPECTSPQLNDENQFPLFGRLINSDDGTSLPVIKWLQQRANVNHLVVLYRTDTYGIGYARAVQNAGKEIAPDMRLELISIPYNGVVEEDFDRVIQQLKDTQLRYIFAIISRSLHYDTLMTKAYEAGIAGHGQHTWIFADSLGTKITSRSFPPGSPLHLATQGIGMLSPTGGNPENPLYDRYALALQELDNSFDLEYIKSKLPTYPDVDADEYQAILDDLYVGSPAETFSPMAYDTIVALGLGACTANELSEGAYFDGPQHFHATVNRQFRGISGNIVLDKTTGSRDPESAIFNLLNFVVDTHYVPDDDDGANSISFKGVLAETFDDGVWVELQPFTYNDGSTIAPPDLPEQEIDYNFIGRPLRAVGLSLSAFIICLSIAFALWTRMKRKTRVVRASQPIFLLLICLGTLLTGAAIIPLSIDDEIASVQGCNIACMSTWWLIGVGFPIAFSALFTKTYRINRLVSVGTRCQRVQIGAGDVMTPMVVFIGVNALILTLFTILSPLQWTRKTISEDMFGRPNESYGYCGSEWALPFVITLVCCNLGGLVVGVVQAYKARHLSTDFAESEYIAMAMVLLLVVGFIAIPVAVIAEDNPGAFFFVITALIFVCAVSLLLLIFLPKVRSVSVGPSMRTSMSSKRDLRLSMRQQRPLSSSLSLEPSSGMACVDTEQLVPRIDRENKALRNLTAALKERIQFLEAESHLNSAASPDRRSVLTDSATKMESFREDGIKVHDKRQSLQDVQTENRRLRSTRKELEKRLGDLEKKHKSYDTALLELP</sequence>
<evidence type="ECO:0000259" key="11">
    <source>
        <dbReference type="PROSITE" id="PS50259"/>
    </source>
</evidence>
<dbReference type="Gene3D" id="3.40.50.2300">
    <property type="match status" value="2"/>
</dbReference>